<dbReference type="Gene3D" id="3.40.850.10">
    <property type="entry name" value="Kinesin motor domain"/>
    <property type="match status" value="1"/>
</dbReference>
<dbReference type="EMBL" id="CADEPM010000012">
    <property type="protein sequence ID" value="CAB3411081.1"/>
    <property type="molecule type" value="Genomic_DNA"/>
</dbReference>
<keyword evidence="5 8" id="KW-0175">Coiled coil</keyword>
<comment type="subcellular location">
    <subcellularLocation>
        <location evidence="1">Cytoplasm</location>
        <location evidence="1">Cytoskeleton</location>
    </subcellularLocation>
</comment>
<feature type="domain" description="Kinesin motor" evidence="10">
    <location>
        <begin position="7"/>
        <end position="329"/>
    </location>
</feature>
<sequence>MSSTETSLRVVVRARPMNARETREGAQRCIEYFESTGQILINGAASFTFDKVFPDTVDQEMVYEETAHPLLDRVFAGFNATILAYGQTGSGKTYTMGTEDNDGTDEIRRGIIPRLVNSLFKRINATDTPESFKVTVSMFEVYSDNVYDLLRPDKIKLNVHGDEKGCTIVNLTAVPVIDLKGALKQLATGCHYRTKAETAMNAMSSRSHAVFTIVVEKQATDENEQAFSSKLQLVDLAGSERLKKTEAEGNRMKEGININSGLLILSQVISALATKQKHIPYRNSVITRVLQDSLGGNSFTVFLACISPADTNSQETLNTLRYADRAKQIKNKPIVNKNPKAEEVSYLRSQIKRLEKENEDLRKGIAPGESKVADLAKSAEILALKEELAIKEDEARERCMKLSECIVKINALSNRVVRLESDKSKMASIINDLKTSITNEEMLPASEIVANMEKILTSESDATVLGDDDNGDETNLMDDTLYDTERLPKLQQELDDIERQISLKDENRRKELETHMEIVQTLQKREEEKTQLVVHISELESEIAKLRNETKKVTNVTKLSEERRLKLKELEKQEAESKKRLNDMRKLQETSKKMEEAHKRLEEELSRLKMQRLRLLKEQRAEANKFKAFKLKHEREMQQMKTKHQKRELEVARQKRIDEQKFSVLQQRLAESVRANKALKELNMKRANRKGTPVPSNELQAAVDEEFEVEAASHKCHCLVVELRKQRSQIQEQINKTESEKFEGRKKRRVSADPDVSVVLEGEEEFEEERKKKLEALYSSLSDVNAQIEDLLKNSTISDNSGKSSKFDRIPAELRQVFDALLHKGISFMKKEIDLEFQIAKQRSDFTAKLEARKKNEEERVKNDKLLNEKYVQLTENLEASKSELHQKLTFLIQLIRADKIDEAALRQFEVLRNQYCDIEQKIKKCRVRKTTNFVGGLTPKPELKRNERARKAVARYGNAISSDVTFDDFALPKRNRSSRSSSRTELLNKVTDENVRKRVPMSPIRFDDETRLSEDEHEDVEMANDENQVFNATFVKDGSTPKSPSPLSENNGTFVIGEAPPGAEDISIPPLRRASRKTTLGPL</sequence>
<dbReference type="CDD" id="cd00106">
    <property type="entry name" value="KISc"/>
    <property type="match status" value="1"/>
</dbReference>
<dbReference type="InterPro" id="IPR019821">
    <property type="entry name" value="Kinesin_motor_CS"/>
</dbReference>
<dbReference type="InterPro" id="IPR027417">
    <property type="entry name" value="P-loop_NTPase"/>
</dbReference>
<dbReference type="PRINTS" id="PR00380">
    <property type="entry name" value="KINESINHEAVY"/>
</dbReference>
<dbReference type="GO" id="GO:0008017">
    <property type="term" value="F:microtubule binding"/>
    <property type="evidence" value="ECO:0007669"/>
    <property type="project" value="InterPro"/>
</dbReference>
<accession>A0A8S1F5I5</accession>
<evidence type="ECO:0000256" key="6">
    <source>
        <dbReference type="ARBA" id="ARBA00023212"/>
    </source>
</evidence>
<evidence type="ECO:0000256" key="1">
    <source>
        <dbReference type="ARBA" id="ARBA00004245"/>
    </source>
</evidence>
<keyword evidence="7" id="KW-0505">Motor protein</keyword>
<evidence type="ECO:0000313" key="11">
    <source>
        <dbReference type="EMBL" id="CAB3411081.1"/>
    </source>
</evidence>
<dbReference type="Pfam" id="PF25764">
    <property type="entry name" value="KIF21A_4th"/>
    <property type="match status" value="1"/>
</dbReference>
<dbReference type="Pfam" id="PF00225">
    <property type="entry name" value="Kinesin"/>
    <property type="match status" value="1"/>
</dbReference>
<dbReference type="SUPFAM" id="SSF52540">
    <property type="entry name" value="P-loop containing nucleoside triphosphate hydrolases"/>
    <property type="match status" value="1"/>
</dbReference>
<protein>
    <recommendedName>
        <fullName evidence="10">Kinesin motor domain-containing protein</fullName>
    </recommendedName>
</protein>
<keyword evidence="2" id="KW-0963">Cytoplasm</keyword>
<dbReference type="Proteomes" id="UP000494206">
    <property type="component" value="Unassembled WGS sequence"/>
</dbReference>
<evidence type="ECO:0000259" key="10">
    <source>
        <dbReference type="PROSITE" id="PS50067"/>
    </source>
</evidence>
<dbReference type="PANTHER" id="PTHR47969:SF15">
    <property type="entry name" value="CHROMOSOME-ASSOCIATED KINESIN KIF4A-RELATED"/>
    <property type="match status" value="1"/>
</dbReference>
<dbReference type="InterPro" id="IPR001752">
    <property type="entry name" value="Kinesin_motor_dom"/>
</dbReference>
<evidence type="ECO:0000256" key="4">
    <source>
        <dbReference type="ARBA" id="ARBA00022840"/>
    </source>
</evidence>
<reference evidence="11 12" key="1">
    <citation type="submission" date="2020-04" db="EMBL/GenBank/DDBJ databases">
        <authorList>
            <person name="Laetsch R D."/>
            <person name="Stevens L."/>
            <person name="Kumar S."/>
            <person name="Blaxter L. M."/>
        </authorList>
    </citation>
    <scope>NUCLEOTIDE SEQUENCE [LARGE SCALE GENOMIC DNA]</scope>
</reference>
<dbReference type="InterPro" id="IPR027640">
    <property type="entry name" value="Kinesin-like_fam"/>
</dbReference>
<name>A0A8S1F5I5_9PELO</name>
<feature type="binding site" evidence="7">
    <location>
        <begin position="86"/>
        <end position="93"/>
    </location>
    <ligand>
        <name>ATP</name>
        <dbReference type="ChEBI" id="CHEBI:30616"/>
    </ligand>
</feature>
<organism evidence="11 12">
    <name type="scientific">Caenorhabditis bovis</name>
    <dbReference type="NCBI Taxonomy" id="2654633"/>
    <lineage>
        <taxon>Eukaryota</taxon>
        <taxon>Metazoa</taxon>
        <taxon>Ecdysozoa</taxon>
        <taxon>Nematoda</taxon>
        <taxon>Chromadorea</taxon>
        <taxon>Rhabditida</taxon>
        <taxon>Rhabditina</taxon>
        <taxon>Rhabditomorpha</taxon>
        <taxon>Rhabditoidea</taxon>
        <taxon>Rhabditidae</taxon>
        <taxon>Peloderinae</taxon>
        <taxon>Caenorhabditis</taxon>
    </lineage>
</organism>
<dbReference type="OrthoDB" id="3176171at2759"/>
<keyword evidence="3 7" id="KW-0547">Nucleotide-binding</keyword>
<dbReference type="AlphaFoldDB" id="A0A8S1F5I5"/>
<dbReference type="SMART" id="SM00129">
    <property type="entry name" value="KISc"/>
    <property type="match status" value="1"/>
</dbReference>
<evidence type="ECO:0000256" key="8">
    <source>
        <dbReference type="SAM" id="Coils"/>
    </source>
</evidence>
<dbReference type="GO" id="GO:0005875">
    <property type="term" value="C:microtubule associated complex"/>
    <property type="evidence" value="ECO:0007669"/>
    <property type="project" value="TreeGrafter"/>
</dbReference>
<dbReference type="GO" id="GO:0051231">
    <property type="term" value="P:spindle elongation"/>
    <property type="evidence" value="ECO:0007669"/>
    <property type="project" value="TreeGrafter"/>
</dbReference>
<dbReference type="PANTHER" id="PTHR47969">
    <property type="entry name" value="CHROMOSOME-ASSOCIATED KINESIN KIF4A-RELATED"/>
    <property type="match status" value="1"/>
</dbReference>
<evidence type="ECO:0000256" key="9">
    <source>
        <dbReference type="SAM" id="MobiDB-lite"/>
    </source>
</evidence>
<dbReference type="GO" id="GO:0003777">
    <property type="term" value="F:microtubule motor activity"/>
    <property type="evidence" value="ECO:0007669"/>
    <property type="project" value="InterPro"/>
</dbReference>
<dbReference type="PROSITE" id="PS00411">
    <property type="entry name" value="KINESIN_MOTOR_1"/>
    <property type="match status" value="1"/>
</dbReference>
<evidence type="ECO:0000256" key="7">
    <source>
        <dbReference type="PROSITE-ProRule" id="PRU00283"/>
    </source>
</evidence>
<evidence type="ECO:0000256" key="5">
    <source>
        <dbReference type="ARBA" id="ARBA00023054"/>
    </source>
</evidence>
<gene>
    <name evidence="11" type="ORF">CBOVIS_LOCUS12511</name>
</gene>
<comment type="similarity">
    <text evidence="7">Belongs to the TRAFAC class myosin-kinesin ATPase superfamily. Kinesin family.</text>
</comment>
<feature type="compositionally biased region" description="Polar residues" evidence="9">
    <location>
        <begin position="1041"/>
        <end position="1054"/>
    </location>
</feature>
<evidence type="ECO:0000256" key="3">
    <source>
        <dbReference type="ARBA" id="ARBA00022741"/>
    </source>
</evidence>
<feature type="coiled-coil region" evidence="8">
    <location>
        <begin position="487"/>
        <end position="618"/>
    </location>
</feature>
<keyword evidence="12" id="KW-1185">Reference proteome</keyword>
<comment type="caution">
    <text evidence="11">The sequence shown here is derived from an EMBL/GenBank/DDBJ whole genome shotgun (WGS) entry which is preliminary data.</text>
</comment>
<evidence type="ECO:0000313" key="12">
    <source>
        <dbReference type="Proteomes" id="UP000494206"/>
    </source>
</evidence>
<dbReference type="GO" id="GO:0007018">
    <property type="term" value="P:microtubule-based movement"/>
    <property type="evidence" value="ECO:0007669"/>
    <property type="project" value="InterPro"/>
</dbReference>
<keyword evidence="4 7" id="KW-0067">ATP-binding</keyword>
<dbReference type="GO" id="GO:0007052">
    <property type="term" value="P:mitotic spindle organization"/>
    <property type="evidence" value="ECO:0007669"/>
    <property type="project" value="TreeGrafter"/>
</dbReference>
<proteinExistence type="inferred from homology"/>
<dbReference type="InterPro" id="IPR036961">
    <property type="entry name" value="Kinesin_motor_dom_sf"/>
</dbReference>
<evidence type="ECO:0000256" key="2">
    <source>
        <dbReference type="ARBA" id="ARBA00022490"/>
    </source>
</evidence>
<dbReference type="PROSITE" id="PS50067">
    <property type="entry name" value="KINESIN_MOTOR_2"/>
    <property type="match status" value="1"/>
</dbReference>
<feature type="region of interest" description="Disordered" evidence="9">
    <location>
        <begin position="1038"/>
        <end position="1084"/>
    </location>
</feature>
<keyword evidence="6" id="KW-0206">Cytoskeleton</keyword>
<dbReference type="GO" id="GO:0005524">
    <property type="term" value="F:ATP binding"/>
    <property type="evidence" value="ECO:0007669"/>
    <property type="project" value="UniProtKB-UniRule"/>
</dbReference>